<protein>
    <recommendedName>
        <fullName evidence="3">YtxH domain-containing protein</fullName>
    </recommendedName>
</protein>
<evidence type="ECO:0000313" key="2">
    <source>
        <dbReference type="Proteomes" id="UP000244677"/>
    </source>
</evidence>
<proteinExistence type="predicted"/>
<organism evidence="1 2">
    <name type="scientific">Flavobacterium kingsejongi</name>
    <dbReference type="NCBI Taxonomy" id="1678728"/>
    <lineage>
        <taxon>Bacteria</taxon>
        <taxon>Pseudomonadati</taxon>
        <taxon>Bacteroidota</taxon>
        <taxon>Flavobacteriia</taxon>
        <taxon>Flavobacteriales</taxon>
        <taxon>Flavobacteriaceae</taxon>
        <taxon>Flavobacterium</taxon>
    </lineage>
</organism>
<dbReference type="AlphaFoldDB" id="A0A2S1LQZ1"/>
<gene>
    <name evidence="1" type="ORF">FK004_13615</name>
</gene>
<dbReference type="KEGG" id="fki:FK004_13615"/>
<accession>A0A2S1LQZ1</accession>
<sequence length="91" mass="9246">MSNKKLILGIAAGVAALAVAGVICKKKGLIDFDSICDKAGDLASNVKDKFNNLKDSAGKELDAAIDTGKKYAEKAASSANDAADTAKNATT</sequence>
<dbReference type="OrthoDB" id="1375891at2"/>
<dbReference type="Proteomes" id="UP000244677">
    <property type="component" value="Chromosome"/>
</dbReference>
<evidence type="ECO:0000313" key="1">
    <source>
        <dbReference type="EMBL" id="AWG26190.1"/>
    </source>
</evidence>
<evidence type="ECO:0008006" key="3">
    <source>
        <dbReference type="Google" id="ProtNLM"/>
    </source>
</evidence>
<dbReference type="RefSeq" id="WP_108737725.1">
    <property type="nucleotide sequence ID" value="NZ_CP020919.1"/>
</dbReference>
<dbReference type="EMBL" id="CP020919">
    <property type="protein sequence ID" value="AWG26190.1"/>
    <property type="molecule type" value="Genomic_DNA"/>
</dbReference>
<name>A0A2S1LQZ1_9FLAO</name>
<reference evidence="1 2" key="1">
    <citation type="submission" date="2017-04" db="EMBL/GenBank/DDBJ databases">
        <title>Complete genome sequence of Flavobacterium kingsejong AJ004.</title>
        <authorList>
            <person name="Lee P.C."/>
        </authorList>
    </citation>
    <scope>NUCLEOTIDE SEQUENCE [LARGE SCALE GENOMIC DNA]</scope>
    <source>
        <strain evidence="1 2">AJ004</strain>
    </source>
</reference>
<keyword evidence="2" id="KW-1185">Reference proteome</keyword>